<keyword evidence="1" id="KW-0677">Repeat</keyword>
<dbReference type="SMART" id="SM00382">
    <property type="entry name" value="AAA"/>
    <property type="match status" value="2"/>
</dbReference>
<keyword evidence="3 7" id="KW-0067">ATP-binding</keyword>
<dbReference type="InterPro" id="IPR051309">
    <property type="entry name" value="ABCF_ATPase"/>
</dbReference>
<dbReference type="PANTHER" id="PTHR42855">
    <property type="entry name" value="ABC TRANSPORTER ATP-BINDING SUBUNIT"/>
    <property type="match status" value="1"/>
</dbReference>
<dbReference type="InterPro" id="IPR037118">
    <property type="entry name" value="Val-tRNA_synth_C_sf"/>
</dbReference>
<dbReference type="GO" id="GO:0016887">
    <property type="term" value="F:ATP hydrolysis activity"/>
    <property type="evidence" value="ECO:0007669"/>
    <property type="project" value="InterPro"/>
</dbReference>
<evidence type="ECO:0000313" key="8">
    <source>
        <dbReference type="Proteomes" id="UP000644756"/>
    </source>
</evidence>
<dbReference type="InterPro" id="IPR032781">
    <property type="entry name" value="ABC_tran_Xtn"/>
</dbReference>
<sequence length="650" mass="72213">MNLLSVENLTKSYGEKILFQDVTFGVAEGDKIGIIGVNGTGKSTFLKVVAGLEPPDSGKVSVGSRVKVQMLSQNPAFEPEMTVLEHVFQGDSAEMSALRAYQETLLALELNPGSTALQEKLIEANQRLDTLNAWQLESDAKMALTKLGITTFDAKLGTLSGGQRKRVAMAAALIQPSDILILDEPTNHIDNESVAWLESMLQKRRGALLMITHDRYFLDRVSNRIMELDRGRAFFYTANYSRFVELKLEREEREAASEDKRQNLLRNELAWIRRGAKARTTKQKARIERFEKLKEAAPERTSGKLELSVASTRLGKKILEIEHAGKSFGDRKLIRDFNYIAVPGDRVGIVGRNGSGKSTLLKLIAGQFEPDAGSVVLGPTVQLGWFTQEHEEMDESLRVIEYIREAAEQVKTGDGTTISATQMLERFLFPGPMQWTPIAKLSGGEKRRVQLLRVLMSAPNVLLLDEPTNDLDIATLTVLEDYLDDFPGVVFVVSHDRYFLDRTVDRIIAFEGNGVISHHVGNYSDYQEQAGQREAAGTGSAQDVTRGAGKPADSVEGSGSSGSAPQERGKSLKMSYKDQKDFEQIDEWIADAEERLNSVLSRMEAAGSDSVLLQQLTEEQQALENKLEELMDRWTELNELAEKIAAQKRG</sequence>
<gene>
    <name evidence="7" type="ORF">GCM10010916_44830</name>
</gene>
<reference evidence="7" key="1">
    <citation type="journal article" date="2014" name="Int. J. Syst. Evol. Microbiol.">
        <title>Complete genome sequence of Corynebacterium casei LMG S-19264T (=DSM 44701T), isolated from a smear-ripened cheese.</title>
        <authorList>
            <consortium name="US DOE Joint Genome Institute (JGI-PGF)"/>
            <person name="Walter F."/>
            <person name="Albersmeier A."/>
            <person name="Kalinowski J."/>
            <person name="Ruckert C."/>
        </authorList>
    </citation>
    <scope>NUCLEOTIDE SEQUENCE</scope>
    <source>
        <strain evidence="7">CGMCC 1.12987</strain>
    </source>
</reference>
<evidence type="ECO:0000256" key="3">
    <source>
        <dbReference type="ARBA" id="ARBA00022840"/>
    </source>
</evidence>
<dbReference type="EMBL" id="BMGR01000019">
    <property type="protein sequence ID" value="GGG23276.1"/>
    <property type="molecule type" value="Genomic_DNA"/>
</dbReference>
<comment type="caution">
    <text evidence="7">The sequence shown here is derived from an EMBL/GenBank/DDBJ whole genome shotgun (WGS) entry which is preliminary data.</text>
</comment>
<dbReference type="GO" id="GO:0005524">
    <property type="term" value="F:ATP binding"/>
    <property type="evidence" value="ECO:0007669"/>
    <property type="project" value="UniProtKB-KW"/>
</dbReference>
<evidence type="ECO:0000259" key="6">
    <source>
        <dbReference type="PROSITE" id="PS50893"/>
    </source>
</evidence>
<proteinExistence type="predicted"/>
<keyword evidence="8" id="KW-1185">Reference proteome</keyword>
<feature type="domain" description="ABC transporter" evidence="6">
    <location>
        <begin position="319"/>
        <end position="538"/>
    </location>
</feature>
<dbReference type="AlphaFoldDB" id="A0A917LHB7"/>
<dbReference type="InterPro" id="IPR017871">
    <property type="entry name" value="ABC_transporter-like_CS"/>
</dbReference>
<evidence type="ECO:0000256" key="1">
    <source>
        <dbReference type="ARBA" id="ARBA00022737"/>
    </source>
</evidence>
<evidence type="ECO:0000256" key="5">
    <source>
        <dbReference type="SAM" id="MobiDB-lite"/>
    </source>
</evidence>
<dbReference type="Pfam" id="PF16326">
    <property type="entry name" value="ABC_tran_CTD"/>
    <property type="match status" value="1"/>
</dbReference>
<reference evidence="7" key="2">
    <citation type="submission" date="2020-09" db="EMBL/GenBank/DDBJ databases">
        <authorList>
            <person name="Sun Q."/>
            <person name="Zhou Y."/>
        </authorList>
    </citation>
    <scope>NUCLEOTIDE SEQUENCE</scope>
    <source>
        <strain evidence="7">CGMCC 1.12987</strain>
    </source>
</reference>
<dbReference type="Pfam" id="PF00005">
    <property type="entry name" value="ABC_tran"/>
    <property type="match status" value="2"/>
</dbReference>
<dbReference type="GO" id="GO:0003677">
    <property type="term" value="F:DNA binding"/>
    <property type="evidence" value="ECO:0007669"/>
    <property type="project" value="InterPro"/>
</dbReference>
<keyword evidence="2" id="KW-0547">Nucleotide-binding</keyword>
<protein>
    <submittedName>
        <fullName evidence="7">Multidrug ABC transporter ATP-binding protein</fullName>
    </submittedName>
</protein>
<dbReference type="SUPFAM" id="SSF52540">
    <property type="entry name" value="P-loop containing nucleoside triphosphate hydrolases"/>
    <property type="match status" value="2"/>
</dbReference>
<dbReference type="Gene3D" id="1.10.287.380">
    <property type="entry name" value="Valyl-tRNA synthetase, C-terminal domain"/>
    <property type="match status" value="1"/>
</dbReference>
<dbReference type="FunFam" id="3.40.50.300:FF:000309">
    <property type="entry name" value="ABC transporter ATP-binding protein"/>
    <property type="match status" value="1"/>
</dbReference>
<evidence type="ECO:0000256" key="4">
    <source>
        <dbReference type="SAM" id="Coils"/>
    </source>
</evidence>
<dbReference type="Pfam" id="PF12848">
    <property type="entry name" value="ABC_tran_Xtn"/>
    <property type="match status" value="1"/>
</dbReference>
<accession>A0A917LHB7</accession>
<dbReference type="PROSITE" id="PS00211">
    <property type="entry name" value="ABC_TRANSPORTER_1"/>
    <property type="match status" value="2"/>
</dbReference>
<dbReference type="Proteomes" id="UP000644756">
    <property type="component" value="Unassembled WGS sequence"/>
</dbReference>
<feature type="coiled-coil region" evidence="4">
    <location>
        <begin position="613"/>
        <end position="640"/>
    </location>
</feature>
<dbReference type="FunFam" id="3.40.50.300:FF:000011">
    <property type="entry name" value="Putative ABC transporter ATP-binding component"/>
    <property type="match status" value="1"/>
</dbReference>
<dbReference type="PROSITE" id="PS50893">
    <property type="entry name" value="ABC_TRANSPORTER_2"/>
    <property type="match status" value="2"/>
</dbReference>
<feature type="compositionally biased region" description="Basic and acidic residues" evidence="5">
    <location>
        <begin position="567"/>
        <end position="576"/>
    </location>
</feature>
<feature type="region of interest" description="Disordered" evidence="5">
    <location>
        <begin position="528"/>
        <end position="576"/>
    </location>
</feature>
<dbReference type="InterPro" id="IPR027417">
    <property type="entry name" value="P-loop_NTPase"/>
</dbReference>
<evidence type="ECO:0000256" key="2">
    <source>
        <dbReference type="ARBA" id="ARBA00022741"/>
    </source>
</evidence>
<dbReference type="InterPro" id="IPR003593">
    <property type="entry name" value="AAA+_ATPase"/>
</dbReference>
<dbReference type="InterPro" id="IPR032524">
    <property type="entry name" value="ABC_tran_C"/>
</dbReference>
<name>A0A917LHB7_9BACL</name>
<dbReference type="SUPFAM" id="SSF46966">
    <property type="entry name" value="Spectrin repeat"/>
    <property type="match status" value="1"/>
</dbReference>
<feature type="domain" description="ABC transporter" evidence="6">
    <location>
        <begin position="4"/>
        <end position="255"/>
    </location>
</feature>
<dbReference type="InterPro" id="IPR003439">
    <property type="entry name" value="ABC_transporter-like_ATP-bd"/>
</dbReference>
<evidence type="ECO:0000313" key="7">
    <source>
        <dbReference type="EMBL" id="GGG23276.1"/>
    </source>
</evidence>
<dbReference type="RefSeq" id="WP_188533315.1">
    <property type="nucleotide sequence ID" value="NZ_BMGR01000019.1"/>
</dbReference>
<dbReference type="CDD" id="cd03221">
    <property type="entry name" value="ABCF_EF-3"/>
    <property type="match status" value="2"/>
</dbReference>
<organism evidence="7 8">
    <name type="scientific">Paenibacillus abyssi</name>
    <dbReference type="NCBI Taxonomy" id="1340531"/>
    <lineage>
        <taxon>Bacteria</taxon>
        <taxon>Bacillati</taxon>
        <taxon>Bacillota</taxon>
        <taxon>Bacilli</taxon>
        <taxon>Bacillales</taxon>
        <taxon>Paenibacillaceae</taxon>
        <taxon>Paenibacillus</taxon>
    </lineage>
</organism>
<dbReference type="Gene3D" id="3.40.50.300">
    <property type="entry name" value="P-loop containing nucleotide triphosphate hydrolases"/>
    <property type="match status" value="2"/>
</dbReference>
<keyword evidence="4" id="KW-0175">Coiled coil</keyword>
<dbReference type="PANTHER" id="PTHR42855:SF1">
    <property type="entry name" value="ABC TRANSPORTER DOMAIN-CONTAINING PROTEIN"/>
    <property type="match status" value="1"/>
</dbReference>